<name>A0A1E4SY24_9ASCO</name>
<dbReference type="AlphaFoldDB" id="A0A1E4SY24"/>
<evidence type="ECO:0000313" key="2">
    <source>
        <dbReference type="EMBL" id="ODV84387.1"/>
    </source>
</evidence>
<accession>A0A1E4SY24</accession>
<protein>
    <submittedName>
        <fullName evidence="2">Uncharacterized protein</fullName>
    </submittedName>
</protein>
<feature type="chain" id="PRO_5009163023" evidence="1">
    <location>
        <begin position="23"/>
        <end position="78"/>
    </location>
</feature>
<keyword evidence="1" id="KW-0732">Signal</keyword>
<organism evidence="2 3">
    <name type="scientific">[Candida] arabinofermentans NRRL YB-2248</name>
    <dbReference type="NCBI Taxonomy" id="983967"/>
    <lineage>
        <taxon>Eukaryota</taxon>
        <taxon>Fungi</taxon>
        <taxon>Dikarya</taxon>
        <taxon>Ascomycota</taxon>
        <taxon>Saccharomycotina</taxon>
        <taxon>Pichiomycetes</taxon>
        <taxon>Pichiales</taxon>
        <taxon>Pichiaceae</taxon>
        <taxon>Ogataea</taxon>
        <taxon>Ogataea/Candida clade</taxon>
    </lineage>
</organism>
<dbReference type="Proteomes" id="UP000094801">
    <property type="component" value="Unassembled WGS sequence"/>
</dbReference>
<reference evidence="3" key="1">
    <citation type="submission" date="2016-04" db="EMBL/GenBank/DDBJ databases">
        <title>Comparative genomics of biotechnologically important yeasts.</title>
        <authorList>
            <consortium name="DOE Joint Genome Institute"/>
            <person name="Riley R."/>
            <person name="Haridas S."/>
            <person name="Wolfe K.H."/>
            <person name="Lopes M.R."/>
            <person name="Hittinger C.T."/>
            <person name="Goker M."/>
            <person name="Salamov A."/>
            <person name="Wisecaver J."/>
            <person name="Long T.M."/>
            <person name="Aerts A.L."/>
            <person name="Barry K."/>
            <person name="Choi C."/>
            <person name="Clum A."/>
            <person name="Coughlan A.Y."/>
            <person name="Deshpande S."/>
            <person name="Douglass A.P."/>
            <person name="Hanson S.J."/>
            <person name="Klenk H.-P."/>
            <person name="Labutti K."/>
            <person name="Lapidus A."/>
            <person name="Lindquist E."/>
            <person name="Lipzen A."/>
            <person name="Meier-Kolthoff J.P."/>
            <person name="Ohm R.A."/>
            <person name="Otillar R.P."/>
            <person name="Pangilinan J."/>
            <person name="Peng Y."/>
            <person name="Rokas A."/>
            <person name="Rosa C.A."/>
            <person name="Scheuner C."/>
            <person name="Sibirny A.A."/>
            <person name="Slot J.C."/>
            <person name="Stielow J.B."/>
            <person name="Sun H."/>
            <person name="Kurtzman C.P."/>
            <person name="Blackwell M."/>
            <person name="Grigoriev I.V."/>
            <person name="Jeffries T.W."/>
        </authorList>
    </citation>
    <scope>NUCLEOTIDE SEQUENCE [LARGE SCALE GENOMIC DNA]</scope>
    <source>
        <strain evidence="3">NRRL YB-2248</strain>
    </source>
</reference>
<evidence type="ECO:0000313" key="3">
    <source>
        <dbReference type="Proteomes" id="UP000094801"/>
    </source>
</evidence>
<evidence type="ECO:0000256" key="1">
    <source>
        <dbReference type="SAM" id="SignalP"/>
    </source>
</evidence>
<feature type="signal peptide" evidence="1">
    <location>
        <begin position="1"/>
        <end position="22"/>
    </location>
</feature>
<proteinExistence type="predicted"/>
<sequence length="78" mass="8720">METSVENMLVALHLTIFLFAQAVLLRVETVESLLQNNTPKAVTTLRRKGKLTAFLNHVKYVFSPRVKSLEPSSSCKSS</sequence>
<keyword evidence="3" id="KW-1185">Reference proteome</keyword>
<gene>
    <name evidence="2" type="ORF">CANARDRAFT_176952</name>
</gene>
<dbReference type="EMBL" id="KV453857">
    <property type="protein sequence ID" value="ODV84387.1"/>
    <property type="molecule type" value="Genomic_DNA"/>
</dbReference>